<keyword evidence="2" id="KW-1185">Reference proteome</keyword>
<evidence type="ECO:0000313" key="2">
    <source>
        <dbReference type="Proteomes" id="UP001589758"/>
    </source>
</evidence>
<sequence>MQKEINNIIRSKVAQYAKSKGLKVAYPNCNFDSKSETYLELHIMPATTLSMDVAGGMRTYKGVCQININTQAGAGVSQVLEIANELIKLFDLNNTLSDDNIKVHVVSVPNVLPSITQNFTFTQPISFNYRADI</sequence>
<dbReference type="Proteomes" id="UP001589758">
    <property type="component" value="Unassembled WGS sequence"/>
</dbReference>
<comment type="caution">
    <text evidence="1">The sequence shown here is derived from an EMBL/GenBank/DDBJ whole genome shotgun (WGS) entry which is preliminary data.</text>
</comment>
<reference evidence="1 2" key="1">
    <citation type="submission" date="2024-09" db="EMBL/GenBank/DDBJ databases">
        <authorList>
            <person name="Sun Q."/>
            <person name="Mori K."/>
        </authorList>
    </citation>
    <scope>NUCLEOTIDE SEQUENCE [LARGE SCALE GENOMIC DNA]</scope>
    <source>
        <strain evidence="1 2">CCM 8545</strain>
    </source>
</reference>
<organism evidence="1 2">
    <name type="scientific">Thorsellia kenyensis</name>
    <dbReference type="NCBI Taxonomy" id="1549888"/>
    <lineage>
        <taxon>Bacteria</taxon>
        <taxon>Pseudomonadati</taxon>
        <taxon>Pseudomonadota</taxon>
        <taxon>Gammaproteobacteria</taxon>
        <taxon>Enterobacterales</taxon>
        <taxon>Thorselliaceae</taxon>
        <taxon>Thorsellia</taxon>
    </lineage>
</organism>
<dbReference type="EMBL" id="JBHLXE010000027">
    <property type="protein sequence ID" value="MFC0179002.1"/>
    <property type="molecule type" value="Genomic_DNA"/>
</dbReference>
<dbReference type="Pfam" id="PF13554">
    <property type="entry name" value="Phage_tail_terminator_5"/>
    <property type="match status" value="1"/>
</dbReference>
<dbReference type="Gene3D" id="3.30.2000.20">
    <property type="match status" value="1"/>
</dbReference>
<gene>
    <name evidence="1" type="ORF">ACFFIT_02650</name>
</gene>
<dbReference type="InterPro" id="IPR025395">
    <property type="entry name" value="Phage_tail_terminator-like"/>
</dbReference>
<name>A0ABV6C7S8_9GAMM</name>
<dbReference type="RefSeq" id="WP_385876097.1">
    <property type="nucleotide sequence ID" value="NZ_JBHLXE010000027.1"/>
</dbReference>
<proteinExistence type="predicted"/>
<evidence type="ECO:0000313" key="1">
    <source>
        <dbReference type="EMBL" id="MFC0179002.1"/>
    </source>
</evidence>
<protein>
    <submittedName>
        <fullName evidence="1">Phage tail terminator-like protein</fullName>
    </submittedName>
</protein>
<accession>A0ABV6C7S8</accession>